<accession>A0A2M4D9H7</accession>
<name>A0A2M4D9H7_ANODA</name>
<dbReference type="EMBL" id="GGFL01010047">
    <property type="protein sequence ID" value="MBW74225.1"/>
    <property type="molecule type" value="Transcribed_RNA"/>
</dbReference>
<feature type="chain" id="PRO_5014844091" evidence="1">
    <location>
        <begin position="30"/>
        <end position="106"/>
    </location>
</feature>
<dbReference type="AlphaFoldDB" id="A0A2M4D9H7"/>
<protein>
    <submittedName>
        <fullName evidence="2">Putative secreted protein</fullName>
    </submittedName>
</protein>
<reference evidence="2" key="1">
    <citation type="submission" date="2018-01" db="EMBL/GenBank/DDBJ databases">
        <title>An insight into the sialome of Amazonian anophelines.</title>
        <authorList>
            <person name="Ribeiro J.M."/>
            <person name="Scarpassa V."/>
            <person name="Calvo E."/>
        </authorList>
    </citation>
    <scope>NUCLEOTIDE SEQUENCE</scope>
</reference>
<feature type="signal peptide" evidence="1">
    <location>
        <begin position="1"/>
        <end position="29"/>
    </location>
</feature>
<proteinExistence type="predicted"/>
<evidence type="ECO:0000256" key="1">
    <source>
        <dbReference type="SAM" id="SignalP"/>
    </source>
</evidence>
<keyword evidence="1" id="KW-0732">Signal</keyword>
<organism evidence="2">
    <name type="scientific">Anopheles darlingi</name>
    <name type="common">Mosquito</name>
    <dbReference type="NCBI Taxonomy" id="43151"/>
    <lineage>
        <taxon>Eukaryota</taxon>
        <taxon>Metazoa</taxon>
        <taxon>Ecdysozoa</taxon>
        <taxon>Arthropoda</taxon>
        <taxon>Hexapoda</taxon>
        <taxon>Insecta</taxon>
        <taxon>Pterygota</taxon>
        <taxon>Neoptera</taxon>
        <taxon>Endopterygota</taxon>
        <taxon>Diptera</taxon>
        <taxon>Nematocera</taxon>
        <taxon>Culicoidea</taxon>
        <taxon>Culicidae</taxon>
        <taxon>Anophelinae</taxon>
        <taxon>Anopheles</taxon>
    </lineage>
</organism>
<evidence type="ECO:0000313" key="2">
    <source>
        <dbReference type="EMBL" id="MBW74225.1"/>
    </source>
</evidence>
<sequence>MALARGGGTGAQMLLLLLLVLLLLRMALGAATARQHLRARYECLLYGVIVTVAGSLFRSPSTNATSCAVDGSATTTRRIEARQYLLKLLPEVIVQPGVQERIVAGR</sequence>